<feature type="compositionally biased region" description="Acidic residues" evidence="9">
    <location>
        <begin position="81"/>
        <end position="93"/>
    </location>
</feature>
<dbReference type="Pfam" id="PF04410">
    <property type="entry name" value="Gar1"/>
    <property type="match status" value="1"/>
</dbReference>
<evidence type="ECO:0000256" key="3">
    <source>
        <dbReference type="ARBA" id="ARBA00021438"/>
    </source>
</evidence>
<sequence length="721" mass="79081">MATRLSDSDMAVAAAYASGEMYRGMPQQQQRKPRARSVRTHIPEEEGDLPNIDDLQIAAGAAAGKKDPVWPVLRKALGEEVVSDEESEEEETNGEVGAEQGDEEMPAASSEDEDEEAESEEGSSEAESSDTSSSSSDEELIDRALPVRQTDQHVDVGLEVDATGHVRLQLGTSKLKDRADDMEVLRAELDGMEHGGEDADEAHMEQGISLPAVEPLDVEVLPDDVLLPVGCVSAVVGPTIVVQAPENGRAVSEGTPLCLGDRQLVGKVEDVFGPVMEPLYSLRYACGPKMPSDLAVGAQMFCIQRLTEYILPQELYMKGYDRAEEDAESEVDEDEDADGVEFSDDESEAAWRRQQRAAEPPKRRMPQSGPAYVLPTGSERGRGRSQRGRFDGQARGPGRGRMQGRDGAEGGRGRGHSSNGRGRGNPLNGRAGRSAPFQNGQGRHTQFQNGMNRQVGNQGNFGRGQHMADQQPVYANQQQNSHQAYNAQQQQQQDVQLPYSAGPHQQQPAFQQQQQQQLQHLFQQQQPQQQPFQQMQQTALPSQQSGMQMGQYLQSPPSGQPQTSWNHQSTMQQPTQGMLPVPQNMTQSYAPVNTQSQPRNPQQQHFSSPYGQQQVQQQSVMPAPQQWPQQQAMPGLYQGQPHLRTQLPQQQHQQQFQQQQHAALNQYYSSMPPQQSGQPQMGYQGLLSPPSAGGAVSSPATNAYLARLHGRPSKPGNGTGR</sequence>
<feature type="compositionally biased region" description="Acidic residues" evidence="9">
    <location>
        <begin position="100"/>
        <end position="128"/>
    </location>
</feature>
<feature type="compositionally biased region" description="Low complexity" evidence="9">
    <location>
        <begin position="612"/>
        <end position="627"/>
    </location>
</feature>
<keyword evidence="6" id="KW-0597">Phosphoprotein</keyword>
<gene>
    <name evidence="10" type="primary">g395</name>
    <name evidence="10" type="ORF">VP750_LOCUS345</name>
</gene>
<dbReference type="InterPro" id="IPR038664">
    <property type="entry name" value="Gar1/Naf1_Cbf5-bd_sf"/>
</dbReference>
<dbReference type="Gene3D" id="2.40.10.230">
    <property type="entry name" value="Probable tRNA pseudouridine synthase domain"/>
    <property type="match status" value="1"/>
</dbReference>
<keyword evidence="7" id="KW-0694">RNA-binding</keyword>
<evidence type="ECO:0000313" key="10">
    <source>
        <dbReference type="EMBL" id="CAL5218686.1"/>
    </source>
</evidence>
<feature type="region of interest" description="Disordered" evidence="9">
    <location>
        <begin position="17"/>
        <end position="53"/>
    </location>
</feature>
<evidence type="ECO:0000313" key="11">
    <source>
        <dbReference type="Proteomes" id="UP001497392"/>
    </source>
</evidence>
<comment type="subcellular location">
    <subcellularLocation>
        <location evidence="1">Nucleus</location>
    </subcellularLocation>
</comment>
<evidence type="ECO:0000256" key="2">
    <source>
        <dbReference type="ARBA" id="ARBA00009801"/>
    </source>
</evidence>
<evidence type="ECO:0000256" key="7">
    <source>
        <dbReference type="ARBA" id="ARBA00022884"/>
    </source>
</evidence>
<dbReference type="InterPro" id="IPR009000">
    <property type="entry name" value="Transl_B-barrel_sf"/>
</dbReference>
<reference evidence="10 11" key="1">
    <citation type="submission" date="2024-06" db="EMBL/GenBank/DDBJ databases">
        <authorList>
            <person name="Kraege A."/>
            <person name="Thomma B."/>
        </authorList>
    </citation>
    <scope>NUCLEOTIDE SEQUENCE [LARGE SCALE GENOMIC DNA]</scope>
</reference>
<feature type="compositionally biased region" description="Low complexity" evidence="9">
    <location>
        <begin position="669"/>
        <end position="700"/>
    </location>
</feature>
<feature type="compositionally biased region" description="Polar residues" evidence="9">
    <location>
        <begin position="538"/>
        <end position="576"/>
    </location>
</feature>
<feature type="compositionally biased region" description="Low complexity" evidence="9">
    <location>
        <begin position="505"/>
        <end position="537"/>
    </location>
</feature>
<keyword evidence="5" id="KW-0698">rRNA processing</keyword>
<proteinExistence type="inferred from homology"/>
<keyword evidence="8" id="KW-0539">Nucleus</keyword>
<keyword evidence="11" id="KW-1185">Reference proteome</keyword>
<dbReference type="SUPFAM" id="SSF50447">
    <property type="entry name" value="Translation proteins"/>
    <property type="match status" value="1"/>
</dbReference>
<evidence type="ECO:0000256" key="4">
    <source>
        <dbReference type="ARBA" id="ARBA00022517"/>
    </source>
</evidence>
<comment type="caution">
    <text evidence="10">The sequence shown here is derived from an EMBL/GenBank/DDBJ whole genome shotgun (WGS) entry which is preliminary data.</text>
</comment>
<dbReference type="PANTHER" id="PTHR31633:SF1">
    <property type="entry name" value="H_ACA RIBONUCLEOPROTEIN COMPLEX NON-CORE SUBUNIT NAF1"/>
    <property type="match status" value="1"/>
</dbReference>
<dbReference type="InterPro" id="IPR007504">
    <property type="entry name" value="H/ACA_rnp_Gar1/Naf1"/>
</dbReference>
<feature type="region of interest" description="Disordered" evidence="9">
    <location>
        <begin position="323"/>
        <end position="627"/>
    </location>
</feature>
<feature type="region of interest" description="Disordered" evidence="9">
    <location>
        <begin position="77"/>
        <end position="139"/>
    </location>
</feature>
<feature type="compositionally biased region" description="Low complexity" evidence="9">
    <location>
        <begin position="416"/>
        <end position="433"/>
    </location>
</feature>
<dbReference type="InterPro" id="IPR040309">
    <property type="entry name" value="Naf1"/>
</dbReference>
<evidence type="ECO:0000256" key="6">
    <source>
        <dbReference type="ARBA" id="ARBA00022553"/>
    </source>
</evidence>
<accession>A0ABP1FFT4</accession>
<keyword evidence="4" id="KW-0690">Ribosome biogenesis</keyword>
<evidence type="ECO:0000256" key="1">
    <source>
        <dbReference type="ARBA" id="ARBA00004123"/>
    </source>
</evidence>
<feature type="compositionally biased region" description="Acidic residues" evidence="9">
    <location>
        <begin position="323"/>
        <end position="348"/>
    </location>
</feature>
<name>A0ABP1FFT4_9CHLO</name>
<dbReference type="Proteomes" id="UP001497392">
    <property type="component" value="Unassembled WGS sequence"/>
</dbReference>
<organism evidence="10 11">
    <name type="scientific">Coccomyxa viridis</name>
    <dbReference type="NCBI Taxonomy" id="1274662"/>
    <lineage>
        <taxon>Eukaryota</taxon>
        <taxon>Viridiplantae</taxon>
        <taxon>Chlorophyta</taxon>
        <taxon>core chlorophytes</taxon>
        <taxon>Trebouxiophyceae</taxon>
        <taxon>Trebouxiophyceae incertae sedis</taxon>
        <taxon>Coccomyxaceae</taxon>
        <taxon>Coccomyxa</taxon>
    </lineage>
</organism>
<evidence type="ECO:0000256" key="8">
    <source>
        <dbReference type="ARBA" id="ARBA00023242"/>
    </source>
</evidence>
<dbReference type="PANTHER" id="PTHR31633">
    <property type="entry name" value="H/ACA RIBONUCLEOPROTEIN COMPLEX NON-CORE SUBUNIT NAF1"/>
    <property type="match status" value="1"/>
</dbReference>
<dbReference type="EMBL" id="CAXHTA020000001">
    <property type="protein sequence ID" value="CAL5218686.1"/>
    <property type="molecule type" value="Genomic_DNA"/>
</dbReference>
<evidence type="ECO:0000256" key="5">
    <source>
        <dbReference type="ARBA" id="ARBA00022552"/>
    </source>
</evidence>
<evidence type="ECO:0000256" key="9">
    <source>
        <dbReference type="SAM" id="MobiDB-lite"/>
    </source>
</evidence>
<protein>
    <recommendedName>
        <fullName evidence="3">H/ACA ribonucleoprotein complex non-core subunit NAF1</fullName>
    </recommendedName>
</protein>
<feature type="compositionally biased region" description="Low complexity" evidence="9">
    <location>
        <begin position="475"/>
        <end position="496"/>
    </location>
</feature>
<feature type="region of interest" description="Disordered" evidence="9">
    <location>
        <begin position="669"/>
        <end position="721"/>
    </location>
</feature>
<feature type="compositionally biased region" description="Polar residues" evidence="9">
    <location>
        <begin position="436"/>
        <end position="460"/>
    </location>
</feature>
<feature type="compositionally biased region" description="Polar residues" evidence="9">
    <location>
        <begin position="583"/>
        <end position="611"/>
    </location>
</feature>
<comment type="similarity">
    <text evidence="2">Belongs to the NAF1 family.</text>
</comment>
<feature type="compositionally biased region" description="Basic and acidic residues" evidence="9">
    <location>
        <begin position="403"/>
        <end position="412"/>
    </location>
</feature>